<keyword evidence="2" id="KW-1185">Reference proteome</keyword>
<evidence type="ECO:0000313" key="2">
    <source>
        <dbReference type="Proteomes" id="UP000321570"/>
    </source>
</evidence>
<accession>A0A564XUH2</accession>
<organism evidence="1 2">
    <name type="scientific">Hymenolepis diminuta</name>
    <name type="common">Rat tapeworm</name>
    <dbReference type="NCBI Taxonomy" id="6216"/>
    <lineage>
        <taxon>Eukaryota</taxon>
        <taxon>Metazoa</taxon>
        <taxon>Spiralia</taxon>
        <taxon>Lophotrochozoa</taxon>
        <taxon>Platyhelminthes</taxon>
        <taxon>Cestoda</taxon>
        <taxon>Eucestoda</taxon>
        <taxon>Cyclophyllidea</taxon>
        <taxon>Hymenolepididae</taxon>
        <taxon>Hymenolepis</taxon>
    </lineage>
</organism>
<dbReference type="Gene3D" id="2.120.10.80">
    <property type="entry name" value="Kelch-type beta propeller"/>
    <property type="match status" value="1"/>
</dbReference>
<dbReference type="EMBL" id="CABIJS010000004">
    <property type="protein sequence ID" value="VUZ38691.1"/>
    <property type="molecule type" value="Genomic_DNA"/>
</dbReference>
<sequence>RCAAVNIPDSGVLVIGGIGKNRLPLGSTELLTGWSGKGGDGGGVKWQWLPFPPMNKDHGDDPLAVYFQGKVYVVACGENVSMMEMLDVEAGGQWTYLTSFGLRQGLRIYSMARVGNKLFVKDCNPAYAYSIILDGDPKRRFTLWKKRKYFCVWKFMTVHIK</sequence>
<dbReference type="Proteomes" id="UP000321570">
    <property type="component" value="Unassembled WGS sequence"/>
</dbReference>
<evidence type="ECO:0008006" key="3">
    <source>
        <dbReference type="Google" id="ProtNLM"/>
    </source>
</evidence>
<proteinExistence type="predicted"/>
<dbReference type="InterPro" id="IPR011043">
    <property type="entry name" value="Gal_Oxase/kelch_b-propeller"/>
</dbReference>
<protein>
    <recommendedName>
        <fullName evidence="3">F-box/kelch-repeat protein</fullName>
    </recommendedName>
</protein>
<name>A0A564XUH2_HYMDI</name>
<evidence type="ECO:0000313" key="1">
    <source>
        <dbReference type="EMBL" id="VUZ38691.1"/>
    </source>
</evidence>
<dbReference type="InterPro" id="IPR015915">
    <property type="entry name" value="Kelch-typ_b-propeller"/>
</dbReference>
<feature type="non-terminal residue" evidence="1">
    <location>
        <position position="1"/>
    </location>
</feature>
<dbReference type="SUPFAM" id="SSF50965">
    <property type="entry name" value="Galactose oxidase, central domain"/>
    <property type="match status" value="1"/>
</dbReference>
<dbReference type="AlphaFoldDB" id="A0A564XUH2"/>
<reference evidence="1 2" key="1">
    <citation type="submission" date="2019-07" db="EMBL/GenBank/DDBJ databases">
        <authorList>
            <person name="Jastrzebski P J."/>
            <person name="Paukszto L."/>
            <person name="Jastrzebski P J."/>
        </authorList>
    </citation>
    <scope>NUCLEOTIDE SEQUENCE [LARGE SCALE GENOMIC DNA]</scope>
    <source>
        <strain evidence="1 2">WMS-il1</strain>
    </source>
</reference>
<gene>
    <name evidence="1" type="ORF">WMSIL1_LOCUS108</name>
</gene>